<dbReference type="GO" id="GO:0004519">
    <property type="term" value="F:endonuclease activity"/>
    <property type="evidence" value="ECO:0007669"/>
    <property type="project" value="UniProtKB-KW"/>
</dbReference>
<keyword evidence="6" id="KW-0695">RNA-directed DNA polymerase</keyword>
<reference evidence="9" key="1">
    <citation type="submission" date="2023-08" db="EMBL/GenBank/DDBJ databases">
        <title>A de novo genome assembly of Solanum verrucosum Schlechtendal, a Mexican diploid species geographically isolated from the other diploid A-genome species in potato relatives.</title>
        <authorList>
            <person name="Hosaka K."/>
        </authorList>
    </citation>
    <scope>NUCLEOTIDE SEQUENCE</scope>
    <source>
        <tissue evidence="9">Young leaves</tissue>
    </source>
</reference>
<evidence type="ECO:0000313" key="9">
    <source>
        <dbReference type="EMBL" id="WMV13474.1"/>
    </source>
</evidence>
<dbReference type="EMBL" id="CP133613">
    <property type="protein sequence ID" value="WMV13474.1"/>
    <property type="molecule type" value="Genomic_DNA"/>
</dbReference>
<evidence type="ECO:0000259" key="8">
    <source>
        <dbReference type="Pfam" id="PF17917"/>
    </source>
</evidence>
<dbReference type="Proteomes" id="UP001234989">
    <property type="component" value="Chromosome 2"/>
</dbReference>
<dbReference type="PANTHER" id="PTHR35046:SF9">
    <property type="entry name" value="RNA-DIRECTED DNA POLYMERASE"/>
    <property type="match status" value="1"/>
</dbReference>
<name>A0AAF0Q4X2_SOLVR</name>
<keyword evidence="3" id="KW-0540">Nuclease</keyword>
<evidence type="ECO:0000256" key="7">
    <source>
        <dbReference type="SAM" id="MobiDB-lite"/>
    </source>
</evidence>
<protein>
    <recommendedName>
        <fullName evidence="8">Reverse transcriptase RNase H-like domain-containing protein</fullName>
    </recommendedName>
</protein>
<keyword evidence="2" id="KW-0548">Nucleotidyltransferase</keyword>
<proteinExistence type="predicted"/>
<dbReference type="GO" id="GO:0003964">
    <property type="term" value="F:RNA-directed DNA polymerase activity"/>
    <property type="evidence" value="ECO:0007669"/>
    <property type="project" value="UniProtKB-KW"/>
</dbReference>
<dbReference type="InterPro" id="IPR043502">
    <property type="entry name" value="DNA/RNA_pol_sf"/>
</dbReference>
<evidence type="ECO:0000256" key="5">
    <source>
        <dbReference type="ARBA" id="ARBA00022801"/>
    </source>
</evidence>
<keyword evidence="4" id="KW-0255">Endonuclease</keyword>
<dbReference type="AlphaFoldDB" id="A0AAF0Q4X2"/>
<dbReference type="CDD" id="cd09274">
    <property type="entry name" value="RNase_HI_RT_Ty3"/>
    <property type="match status" value="1"/>
</dbReference>
<evidence type="ECO:0000256" key="2">
    <source>
        <dbReference type="ARBA" id="ARBA00022695"/>
    </source>
</evidence>
<dbReference type="InterPro" id="IPR041373">
    <property type="entry name" value="RT_RNaseH"/>
</dbReference>
<keyword evidence="10" id="KW-1185">Reference proteome</keyword>
<accession>A0AAF0Q4X2</accession>
<organism evidence="9 10">
    <name type="scientific">Solanum verrucosum</name>
    <dbReference type="NCBI Taxonomy" id="315347"/>
    <lineage>
        <taxon>Eukaryota</taxon>
        <taxon>Viridiplantae</taxon>
        <taxon>Streptophyta</taxon>
        <taxon>Embryophyta</taxon>
        <taxon>Tracheophyta</taxon>
        <taxon>Spermatophyta</taxon>
        <taxon>Magnoliopsida</taxon>
        <taxon>eudicotyledons</taxon>
        <taxon>Gunneridae</taxon>
        <taxon>Pentapetalae</taxon>
        <taxon>asterids</taxon>
        <taxon>lamiids</taxon>
        <taxon>Solanales</taxon>
        <taxon>Solanaceae</taxon>
        <taxon>Solanoideae</taxon>
        <taxon>Solaneae</taxon>
        <taxon>Solanum</taxon>
    </lineage>
</organism>
<evidence type="ECO:0000256" key="3">
    <source>
        <dbReference type="ARBA" id="ARBA00022722"/>
    </source>
</evidence>
<dbReference type="Pfam" id="PF17917">
    <property type="entry name" value="RT_RNaseH"/>
    <property type="match status" value="1"/>
</dbReference>
<evidence type="ECO:0000256" key="4">
    <source>
        <dbReference type="ARBA" id="ARBA00022759"/>
    </source>
</evidence>
<feature type="region of interest" description="Disordered" evidence="7">
    <location>
        <begin position="178"/>
        <end position="199"/>
    </location>
</feature>
<sequence length="199" mass="22869">MQYSKTISYFSEKLSGATLNYSTYDKELYVSVKALATWQHYLWSREFVVKTDHVSLKYLKSQGILSRRHAKWVEFIETSPYAIAYKQSKENVVVDALSRRYVFISTITSKLLGFDQIKLLYANDSDFDDVFAKCVLLGKKSSSSREMNFPNATTILWPKLKSKRKNIGVQSSALKKSKVVQKEAQNQPKRRPISALKCS</sequence>
<evidence type="ECO:0000313" key="10">
    <source>
        <dbReference type="Proteomes" id="UP001234989"/>
    </source>
</evidence>
<dbReference type="PANTHER" id="PTHR35046">
    <property type="entry name" value="ZINC KNUCKLE (CCHC-TYPE) FAMILY PROTEIN"/>
    <property type="match status" value="1"/>
</dbReference>
<dbReference type="SUPFAM" id="SSF56672">
    <property type="entry name" value="DNA/RNA polymerases"/>
    <property type="match status" value="1"/>
</dbReference>
<gene>
    <name evidence="9" type="ORF">MTR67_006859</name>
</gene>
<keyword evidence="5" id="KW-0378">Hydrolase</keyword>
<evidence type="ECO:0000256" key="6">
    <source>
        <dbReference type="ARBA" id="ARBA00022918"/>
    </source>
</evidence>
<feature type="domain" description="Reverse transcriptase RNase H-like" evidence="8">
    <location>
        <begin position="5"/>
        <end position="77"/>
    </location>
</feature>
<dbReference type="GO" id="GO:0016787">
    <property type="term" value="F:hydrolase activity"/>
    <property type="evidence" value="ECO:0007669"/>
    <property type="project" value="UniProtKB-KW"/>
</dbReference>
<evidence type="ECO:0000256" key="1">
    <source>
        <dbReference type="ARBA" id="ARBA00022679"/>
    </source>
</evidence>
<keyword evidence="1" id="KW-0808">Transferase</keyword>